<dbReference type="AlphaFoldDB" id="A0A9P4NAJ4"/>
<evidence type="ECO:0000313" key="2">
    <source>
        <dbReference type="EMBL" id="KAF2269643.1"/>
    </source>
</evidence>
<dbReference type="EMBL" id="ML986581">
    <property type="protein sequence ID" value="KAF2269643.1"/>
    <property type="molecule type" value="Genomic_DNA"/>
</dbReference>
<gene>
    <name evidence="2" type="ORF">CC78DRAFT_528838</name>
</gene>
<keyword evidence="3" id="KW-1185">Reference proteome</keyword>
<protein>
    <submittedName>
        <fullName evidence="2">Uncharacterized protein</fullName>
    </submittedName>
</protein>
<proteinExistence type="predicted"/>
<dbReference type="Proteomes" id="UP000800093">
    <property type="component" value="Unassembled WGS sequence"/>
</dbReference>
<name>A0A9P4NAJ4_9PLEO</name>
<feature type="signal peptide" evidence="1">
    <location>
        <begin position="1"/>
        <end position="19"/>
    </location>
</feature>
<feature type="non-terminal residue" evidence="2">
    <location>
        <position position="57"/>
    </location>
</feature>
<sequence>MRIHMIFCTLSKCTKLISLFNFFGCCGIHSKPPRKFEYFYLTLKKKKNFFPLRVDCL</sequence>
<keyword evidence="1" id="KW-0732">Signal</keyword>
<organism evidence="2 3">
    <name type="scientific">Lojkania enalia</name>
    <dbReference type="NCBI Taxonomy" id="147567"/>
    <lineage>
        <taxon>Eukaryota</taxon>
        <taxon>Fungi</taxon>
        <taxon>Dikarya</taxon>
        <taxon>Ascomycota</taxon>
        <taxon>Pezizomycotina</taxon>
        <taxon>Dothideomycetes</taxon>
        <taxon>Pleosporomycetidae</taxon>
        <taxon>Pleosporales</taxon>
        <taxon>Pleosporales incertae sedis</taxon>
        <taxon>Lojkania</taxon>
    </lineage>
</organism>
<comment type="caution">
    <text evidence="2">The sequence shown here is derived from an EMBL/GenBank/DDBJ whole genome shotgun (WGS) entry which is preliminary data.</text>
</comment>
<feature type="chain" id="PRO_5040471890" evidence="1">
    <location>
        <begin position="20"/>
        <end position="57"/>
    </location>
</feature>
<accession>A0A9P4NAJ4</accession>
<evidence type="ECO:0000256" key="1">
    <source>
        <dbReference type="SAM" id="SignalP"/>
    </source>
</evidence>
<evidence type="ECO:0000313" key="3">
    <source>
        <dbReference type="Proteomes" id="UP000800093"/>
    </source>
</evidence>
<reference evidence="3" key="1">
    <citation type="journal article" date="2020" name="Stud. Mycol.">
        <title>101 Dothideomycetes genomes: A test case for predicting lifestyles and emergence of pathogens.</title>
        <authorList>
            <person name="Haridas S."/>
            <person name="Albert R."/>
            <person name="Binder M."/>
            <person name="Bloem J."/>
            <person name="LaButti K."/>
            <person name="Salamov A."/>
            <person name="Andreopoulos B."/>
            <person name="Baker S."/>
            <person name="Barry K."/>
            <person name="Bills G."/>
            <person name="Bluhm B."/>
            <person name="Cannon C."/>
            <person name="Castanera R."/>
            <person name="Culley D."/>
            <person name="Daum C."/>
            <person name="Ezra D."/>
            <person name="Gonzalez J."/>
            <person name="Henrissat B."/>
            <person name="Kuo A."/>
            <person name="Liang C."/>
            <person name="Lipzen A."/>
            <person name="Lutzoni F."/>
            <person name="Magnuson J."/>
            <person name="Mondo S."/>
            <person name="Nolan M."/>
            <person name="Ohm R."/>
            <person name="Pangilinan J."/>
            <person name="Park H.-J."/>
            <person name="Ramirez L."/>
            <person name="Alfaro M."/>
            <person name="Sun H."/>
            <person name="Tritt A."/>
            <person name="Yoshinaga Y."/>
            <person name="Zwiers L.-H."/>
            <person name="Turgeon B."/>
            <person name="Goodwin S."/>
            <person name="Spatafora J."/>
            <person name="Crous P."/>
            <person name="Grigoriev I."/>
        </authorList>
    </citation>
    <scope>NUCLEOTIDE SEQUENCE [LARGE SCALE GENOMIC DNA]</scope>
    <source>
        <strain evidence="3">CBS 304.66</strain>
    </source>
</reference>